<dbReference type="PANTHER" id="PTHR22746">
    <property type="entry name" value="RAB6A-GEF COMPLEX PARTNER PROTEIN 1"/>
    <property type="match status" value="1"/>
</dbReference>
<evidence type="ECO:0000313" key="7">
    <source>
        <dbReference type="RefSeq" id="XP_029640377.1"/>
    </source>
</evidence>
<evidence type="ECO:0000256" key="1">
    <source>
        <dbReference type="ARBA" id="ARBA00004370"/>
    </source>
</evidence>
<organism evidence="6 7">
    <name type="scientific">Octopus sinensis</name>
    <name type="common">East Asian common octopus</name>
    <dbReference type="NCBI Taxonomy" id="2607531"/>
    <lineage>
        <taxon>Eukaryota</taxon>
        <taxon>Metazoa</taxon>
        <taxon>Spiralia</taxon>
        <taxon>Lophotrochozoa</taxon>
        <taxon>Mollusca</taxon>
        <taxon>Cephalopoda</taxon>
        <taxon>Coleoidea</taxon>
        <taxon>Octopodiformes</taxon>
        <taxon>Octopoda</taxon>
        <taxon>Incirrata</taxon>
        <taxon>Octopodidae</taxon>
        <taxon>Octopus</taxon>
    </lineage>
</organism>
<dbReference type="Gene3D" id="2.130.10.10">
    <property type="entry name" value="YVTN repeat-like/Quinoprotein amine dehydrogenase"/>
    <property type="match status" value="1"/>
</dbReference>
<dbReference type="InterPro" id="IPR036322">
    <property type="entry name" value="WD40_repeat_dom_sf"/>
</dbReference>
<evidence type="ECO:0000256" key="4">
    <source>
        <dbReference type="SAM" id="MobiDB-lite"/>
    </source>
</evidence>
<proteinExistence type="predicted"/>
<feature type="compositionally biased region" description="Low complexity" evidence="4">
    <location>
        <begin position="1021"/>
        <end position="1031"/>
    </location>
</feature>
<feature type="region of interest" description="Disordered" evidence="4">
    <location>
        <begin position="1385"/>
        <end position="1423"/>
    </location>
</feature>
<dbReference type="GO" id="GO:0006886">
    <property type="term" value="P:intracellular protein transport"/>
    <property type="evidence" value="ECO:0007669"/>
    <property type="project" value="InterPro"/>
</dbReference>
<protein>
    <recommendedName>
        <fullName evidence="3">Protein RIC1 homolog</fullName>
    </recommendedName>
</protein>
<feature type="domain" description="RIC1 C-terminal alpha solenoid region" evidence="5">
    <location>
        <begin position="815"/>
        <end position="975"/>
    </location>
</feature>
<evidence type="ECO:0000259" key="5">
    <source>
        <dbReference type="Pfam" id="PF07064"/>
    </source>
</evidence>
<evidence type="ECO:0000256" key="2">
    <source>
        <dbReference type="ARBA" id="ARBA00023136"/>
    </source>
</evidence>
<dbReference type="GO" id="GO:0005829">
    <property type="term" value="C:cytosol"/>
    <property type="evidence" value="ECO:0007669"/>
    <property type="project" value="TreeGrafter"/>
</dbReference>
<feature type="compositionally biased region" description="Acidic residues" evidence="4">
    <location>
        <begin position="388"/>
        <end position="406"/>
    </location>
</feature>
<dbReference type="GO" id="GO:0000139">
    <property type="term" value="C:Golgi membrane"/>
    <property type="evidence" value="ECO:0007669"/>
    <property type="project" value="TreeGrafter"/>
</dbReference>
<feature type="region of interest" description="Disordered" evidence="4">
    <location>
        <begin position="1021"/>
        <end position="1058"/>
    </location>
</feature>
<dbReference type="GO" id="GO:0042147">
    <property type="term" value="P:retrograde transport, endosome to Golgi"/>
    <property type="evidence" value="ECO:0007669"/>
    <property type="project" value="TreeGrafter"/>
</dbReference>
<dbReference type="PANTHER" id="PTHR22746:SF10">
    <property type="entry name" value="GUANINE NUCLEOTIDE EXCHANGE FACTOR SUBUNIT RIC1"/>
    <property type="match status" value="1"/>
</dbReference>
<feature type="compositionally biased region" description="Polar residues" evidence="4">
    <location>
        <begin position="1388"/>
        <end position="1399"/>
    </location>
</feature>
<feature type="compositionally biased region" description="Basic and acidic residues" evidence="4">
    <location>
        <begin position="1400"/>
        <end position="1416"/>
    </location>
</feature>
<dbReference type="KEGG" id="osn:115215369"/>
<dbReference type="RefSeq" id="XP_029640377.1">
    <property type="nucleotide sequence ID" value="XM_029784517.2"/>
</dbReference>
<name>A0A6P7SPS8_9MOLL</name>
<comment type="subcellular location">
    <subcellularLocation>
        <location evidence="1">Membrane</location>
    </subcellularLocation>
</comment>
<dbReference type="InterPro" id="IPR009771">
    <property type="entry name" value="RIC1_C"/>
</dbReference>
<accession>A0A6P7SPS8</accession>
<keyword evidence="6" id="KW-1185">Reference proteome</keyword>
<feature type="region of interest" description="Disordered" evidence="4">
    <location>
        <begin position="388"/>
        <end position="409"/>
    </location>
</feature>
<sequence>MYFPLGWPKYLKLIPDKSSCPHFIASNCNRMLFAVLSENTLSIWYCRPSVQIVNFKLSTSKHKEVGDCCLAKWKDDASLIAVTTSKNYVLFFKVDLDRSIPNHHCLYVQHEKKLCVPKQDVNGLLEADSVPAIELSLLSTLQCSSYITCLQSNQDHLIFSTVDGYLQRIPWKDRSLEYVDKINIPSISMSTDLQHCRGEMAARSNANSSRSTDRDSYVTQFDYSPFLRGYSLVLNTGKAAFAFDNRGILAKELTDAVCVAINHRYQLIAYGCYSGEGIVYSFDEMVGVLEVSHYLKVLNKDYPDAGEMIGAVSCMKWTPDETALAMCWQHGGFSLWSVFGALLVCTLGGDYWFPKSESKLYPSPVKSMEWGIEGYHLWMICKCFTEEDNSSTEDEDPSEEEEEVEESPTTQLLQMQFVKSSLTSNPCMANHEHLFLQGDDKLYLNIGDSVFKVSNSNVSPSVTSSPISHVLVGNKQWQVIPISHSYLSANWPIRYAAVDRSGQCIAVAGKTGLAHYALRKWKLFGNETQERDLVVFGGLTWWKDFICVACNNLVSHKDEIRCYPRSSKLDNTFACVMKVQSRVLLLNTFGDILIIFCEDSHIILYKLERKNGTAYPSVNITKVQENSLQNSIPHPLFVTGITLSSIRTESGSRLQKPLKDAESILVNLSGKLLMFQPEKASSHMKADNSKYSLDTSFCSPSVVATSVENLWTTAKANLGKMQLMEALWLGCGSQGMKVWLPLFPRDEGKTHNFMSKRIMLPFKVDIYPLAVLFEDAVILGTASETISYTFATLNRHLPSDLPYLMLDRTSQIYLHHILRQLLRRNLGVHALALAHCCTELPYFPHVLELLLHEVLEAEATSKEPIPDPLLPRVVAFIQEFPEFLQTVVHCARKTEVALWPYLFSKVGNPTDLFEDCLASGRLQTAASYLIILQNLEKPSVSRQHATLLLDAALEKSQWDVARDLIRFLKAIDPSEVDSLPPGGVLTRMSSNPMYSSSYHSPPITTEKPAYPIPHVQRSASFSSSELSATETNRLNDNTKVTNNPQDSSSLTSKRRNSRSKEETVDQFCIDSILDQHARKLLSSHRLRDLGMFAANMEDFKIIRWLRKERLSAAKVEDFVMAVREVHLQFHWPFPISPSCHYQHLKKTLAASNCNLTPSSGSPAYMDLMNGLDSESPAAATKCNSELLNLETSQPLTVDSISSAYASAEVFLKPQTNKNEDSSIATTEVLSDNSSWLAEQDVSTDPITLSSDLISQELEMLSQEVANKGPPISDLELRYLLQLILEAGCLEWALIISVVLRDTLAVVRTVNTASMTDTPLEMLGRMREGLSYLELWAETECIGYKTFFLTINEQIQVLDRIANQMPAITRLSVLPVEETPVHNVHNESKTLSPVVQTIRTDSVEKNNTEPDEEKNTKTNDCLLS</sequence>
<dbReference type="Pfam" id="PF25440">
    <property type="entry name" value="Beta-prop_RIC1_2nd"/>
    <property type="match status" value="1"/>
</dbReference>
<dbReference type="InterPro" id="IPR040096">
    <property type="entry name" value="Ric1"/>
</dbReference>
<dbReference type="SUPFAM" id="SSF50978">
    <property type="entry name" value="WD40 repeat-like"/>
    <property type="match status" value="2"/>
</dbReference>
<keyword evidence="2" id="KW-0472">Membrane</keyword>
<dbReference type="Proteomes" id="UP000515154">
    <property type="component" value="Linkage group LG9"/>
</dbReference>
<dbReference type="InterPro" id="IPR015943">
    <property type="entry name" value="WD40/YVTN_repeat-like_dom_sf"/>
</dbReference>
<evidence type="ECO:0000256" key="3">
    <source>
        <dbReference type="ARBA" id="ARBA00029879"/>
    </source>
</evidence>
<feature type="compositionally biased region" description="Polar residues" evidence="4">
    <location>
        <begin position="1032"/>
        <end position="1051"/>
    </location>
</feature>
<evidence type="ECO:0000313" key="6">
    <source>
        <dbReference type="Proteomes" id="UP000515154"/>
    </source>
</evidence>
<gene>
    <name evidence="7" type="primary">LOC115215369</name>
</gene>
<reference evidence="7" key="1">
    <citation type="submission" date="2025-08" db="UniProtKB">
        <authorList>
            <consortium name="RefSeq"/>
        </authorList>
    </citation>
    <scope>IDENTIFICATION</scope>
</reference>
<dbReference type="GO" id="GO:0034066">
    <property type="term" value="C:Ric1-Rgp1 guanyl-nucleotide exchange factor complex"/>
    <property type="evidence" value="ECO:0007669"/>
    <property type="project" value="InterPro"/>
</dbReference>
<dbReference type="Pfam" id="PF07064">
    <property type="entry name" value="RIC1"/>
    <property type="match status" value="1"/>
</dbReference>